<dbReference type="InterPro" id="IPR035992">
    <property type="entry name" value="Ricin_B-like_lectins"/>
</dbReference>
<organism evidence="3 4">
    <name type="scientific">Leptonema illini</name>
    <dbReference type="NCBI Taxonomy" id="183"/>
    <lineage>
        <taxon>Bacteria</taxon>
        <taxon>Pseudomonadati</taxon>
        <taxon>Spirochaetota</taxon>
        <taxon>Spirochaetia</taxon>
        <taxon>Leptospirales</taxon>
        <taxon>Leptospiraceae</taxon>
        <taxon>Leptonema</taxon>
    </lineage>
</organism>
<dbReference type="PROSITE" id="PS51257">
    <property type="entry name" value="PROKAR_LIPOPROTEIN"/>
    <property type="match status" value="1"/>
</dbReference>
<feature type="signal peptide" evidence="1">
    <location>
        <begin position="1"/>
        <end position="27"/>
    </location>
</feature>
<feature type="domain" description="Ricin B lectin" evidence="2">
    <location>
        <begin position="459"/>
        <end position="596"/>
    </location>
</feature>
<keyword evidence="1" id="KW-0732">Signal</keyword>
<dbReference type="Pfam" id="PF14200">
    <property type="entry name" value="RicinB_lectin_2"/>
    <property type="match status" value="1"/>
</dbReference>
<sequence>MRKLCQKRMRWAFLPLMVLLCACSRSKTDESALLSLTSLADNVSSIPELAYLTTPGSYFHDEAFPGHWLPWTTDGATAISMGPTFLTRGVRCSGRYCDDVSLFASESGHAQTNSWWTEYFSEEGNNSRICENNGFVTGIRCSGSYCDNISLRCSQVDNAVRTGCYWTAALSEEGGGKFIAPQSMYVAGISCSGSNCDNKRLYLCQADSGGPSFDLDAMAAEFAPRLRFDQEFGTGSGDGRKCFPSDAGAYYALRAQGYTPQSLCNQDYSTIANNEVPVYYMAERVGTNAVMIRYWYFYAWQSTCFLSAGSHAADWESMAVLVVDGQLMRVAYFQHGGWYTKERGSFETTGTHPIGYVGKNAHGTYHDDGGSGGCLYFEDFRNPGSNDYRMDAWNNLVRLGRGSSYPDWMNCTGSSCFDGIGHPIEQTGSMPSLGGCGKDGCDNSSLVANMPFLNDPAGSEYSTILAKHSARLLDVTGGGTGNGVAIQQYGYTGGDNQAFGFERMTDGSFRIVARHSGRCLDVSGASTADGAALIQYACGGGANQRFHLVEQGGGFFEMRVQHSDRCVDVSGASMADGASVVQWSCAGVDNQRFRFSQ</sequence>
<feature type="chain" id="PRO_5032345647" description="Ricin B lectin domain-containing protein" evidence="1">
    <location>
        <begin position="28"/>
        <end position="597"/>
    </location>
</feature>
<accession>A0A833LYI0</accession>
<evidence type="ECO:0000256" key="1">
    <source>
        <dbReference type="SAM" id="SignalP"/>
    </source>
</evidence>
<gene>
    <name evidence="3" type="ORF">F9K24_09745</name>
</gene>
<dbReference type="PANTHER" id="PTHR48174">
    <property type="entry name" value="DUF946 FAMILY PROTEIN"/>
    <property type="match status" value="1"/>
</dbReference>
<evidence type="ECO:0000313" key="4">
    <source>
        <dbReference type="Proteomes" id="UP000460298"/>
    </source>
</evidence>
<dbReference type="SMART" id="SM00458">
    <property type="entry name" value="RICIN"/>
    <property type="match status" value="1"/>
</dbReference>
<dbReference type="InterPro" id="IPR000772">
    <property type="entry name" value="Ricin_B_lectin"/>
</dbReference>
<reference evidence="3 4" key="1">
    <citation type="submission" date="2019-10" db="EMBL/GenBank/DDBJ databases">
        <title>Extracellular Electron Transfer in a Candidatus Methanoperedens spp. Enrichment Culture.</title>
        <authorList>
            <person name="Berger S."/>
            <person name="Rangel Shaw D."/>
            <person name="Berben T."/>
            <person name="In 'T Zandt M."/>
            <person name="Frank J."/>
            <person name="Reimann J."/>
            <person name="Jetten M.S.M."/>
            <person name="Welte C.U."/>
        </authorList>
    </citation>
    <scope>NUCLEOTIDE SEQUENCE [LARGE SCALE GENOMIC DNA]</scope>
    <source>
        <strain evidence="3">SB12</strain>
    </source>
</reference>
<comment type="caution">
    <text evidence="3">The sequence shown here is derived from an EMBL/GenBank/DDBJ whole genome shotgun (WGS) entry which is preliminary data.</text>
</comment>
<name>A0A833LYI0_9LEPT</name>
<protein>
    <recommendedName>
        <fullName evidence="2">Ricin B lectin domain-containing protein</fullName>
    </recommendedName>
</protein>
<dbReference type="SUPFAM" id="SSF50370">
    <property type="entry name" value="Ricin B-like lectins"/>
    <property type="match status" value="1"/>
</dbReference>
<dbReference type="AlphaFoldDB" id="A0A833LYI0"/>
<dbReference type="PROSITE" id="PS50231">
    <property type="entry name" value="RICIN_B_LECTIN"/>
    <property type="match status" value="1"/>
</dbReference>
<dbReference type="Gene3D" id="2.80.10.50">
    <property type="match status" value="1"/>
</dbReference>
<evidence type="ECO:0000259" key="2">
    <source>
        <dbReference type="SMART" id="SM00458"/>
    </source>
</evidence>
<dbReference type="PANTHER" id="PTHR48174:SF5">
    <property type="entry name" value="VACUOLAR PROTEIN SORTING-ASSOCIATED PROTEIN 62"/>
    <property type="match status" value="1"/>
</dbReference>
<proteinExistence type="predicted"/>
<dbReference type="Proteomes" id="UP000460298">
    <property type="component" value="Unassembled WGS sequence"/>
</dbReference>
<dbReference type="EMBL" id="WBUI01000008">
    <property type="protein sequence ID" value="KAB2932653.1"/>
    <property type="molecule type" value="Genomic_DNA"/>
</dbReference>
<evidence type="ECO:0000313" key="3">
    <source>
        <dbReference type="EMBL" id="KAB2932653.1"/>
    </source>
</evidence>